<feature type="region of interest" description="Disordered" evidence="1">
    <location>
        <begin position="1"/>
        <end position="36"/>
    </location>
</feature>
<organism evidence="2 3">
    <name type="scientific">Solanum tuberosum</name>
    <name type="common">Potato</name>
    <dbReference type="NCBI Taxonomy" id="4113"/>
    <lineage>
        <taxon>Eukaryota</taxon>
        <taxon>Viridiplantae</taxon>
        <taxon>Streptophyta</taxon>
        <taxon>Embryophyta</taxon>
        <taxon>Tracheophyta</taxon>
        <taxon>Spermatophyta</taxon>
        <taxon>Magnoliopsida</taxon>
        <taxon>eudicotyledons</taxon>
        <taxon>Gunneridae</taxon>
        <taxon>Pentapetalae</taxon>
        <taxon>asterids</taxon>
        <taxon>lamiids</taxon>
        <taxon>Solanales</taxon>
        <taxon>Solanaceae</taxon>
        <taxon>Solanoideae</taxon>
        <taxon>Solaneae</taxon>
        <taxon>Solanum</taxon>
    </lineage>
</organism>
<evidence type="ECO:0000256" key="1">
    <source>
        <dbReference type="SAM" id="MobiDB-lite"/>
    </source>
</evidence>
<sequence>MPPRRAVKGLPTRRNVEPHEQGIPNAPEVQPQGKDTNAEFLKAIQMLSQVVTNQAGQGSTSRSKRRRTDRASSSQAAAEVDNEGGDDGAGGDTLPTRSQPPLSGAQVEEDLAAVQRRLGRSFASTTPVPPNTALKVEMLRR</sequence>
<reference evidence="2" key="2">
    <citation type="submission" date="2015-06" db="UniProtKB">
        <authorList>
            <consortium name="EnsemblPlants"/>
        </authorList>
    </citation>
    <scope>IDENTIFICATION</scope>
    <source>
        <strain evidence="2">DM1-3 516 R44</strain>
    </source>
</reference>
<proteinExistence type="predicted"/>
<dbReference type="AlphaFoldDB" id="M1DN18"/>
<accession>M1DN18</accession>
<dbReference type="Proteomes" id="UP000011115">
    <property type="component" value="Unassembled WGS sequence"/>
</dbReference>
<dbReference type="Gramene" id="PGSC0003DMT400091625">
    <property type="protein sequence ID" value="PGSC0003DMT400091625"/>
    <property type="gene ID" value="PGSC0003DMG400041196"/>
</dbReference>
<dbReference type="EnsemblPlants" id="PGSC0003DMT400091625">
    <property type="protein sequence ID" value="PGSC0003DMT400091625"/>
    <property type="gene ID" value="PGSC0003DMG400041196"/>
</dbReference>
<reference evidence="3" key="1">
    <citation type="journal article" date="2011" name="Nature">
        <title>Genome sequence and analysis of the tuber crop potato.</title>
        <authorList>
            <consortium name="The Potato Genome Sequencing Consortium"/>
        </authorList>
    </citation>
    <scope>NUCLEOTIDE SEQUENCE [LARGE SCALE GENOMIC DNA]</scope>
    <source>
        <strain evidence="3">cv. DM1-3 516 R44</strain>
    </source>
</reference>
<feature type="region of interest" description="Disordered" evidence="1">
    <location>
        <begin position="51"/>
        <end position="141"/>
    </location>
</feature>
<dbReference type="HOGENOM" id="CLU_2077271_0_0_1"/>
<dbReference type="PaxDb" id="4113-PGSC0003DMT400091625"/>
<protein>
    <submittedName>
        <fullName evidence="2">Gag-pol protein</fullName>
    </submittedName>
</protein>
<dbReference type="InParanoid" id="M1DN18"/>
<evidence type="ECO:0000313" key="3">
    <source>
        <dbReference type="Proteomes" id="UP000011115"/>
    </source>
</evidence>
<keyword evidence="3" id="KW-1185">Reference proteome</keyword>
<evidence type="ECO:0000313" key="2">
    <source>
        <dbReference type="EnsemblPlants" id="PGSC0003DMT400091625"/>
    </source>
</evidence>
<name>M1DN18_SOLTU</name>